<feature type="transmembrane region" description="Helical" evidence="1">
    <location>
        <begin position="16"/>
        <end position="38"/>
    </location>
</feature>
<dbReference type="InterPro" id="IPR019423">
    <property type="entry name" value="7TM_GPCR_serpentine_rcpt_Srj"/>
</dbReference>
<dbReference type="PANTHER" id="PTHR45907">
    <property type="entry name" value="SERPENTINE RECEPTOR, CLASS J"/>
    <property type="match status" value="1"/>
</dbReference>
<protein>
    <recommendedName>
        <fullName evidence="4">G protein-coupled receptor</fullName>
    </recommendedName>
</protein>
<keyword evidence="1" id="KW-0472">Membrane</keyword>
<dbReference type="AlphaFoldDB" id="A0AAV5TJZ4"/>
<sequence>MLLRILKTSKRRDVGAYRYLIIIFCISDLYYTSIHWLIPETYSNAFVMKGHGLFHSRLGPCVYAAAYLQAFPIVAFHFIYRLLAIKSLFTSYVLFAPDDESLSVLEPFFAGNSSSPVIHDKQNARDYMQSLYWAGETFSKPRWWNLIGAFITIVIITVAYIIIVTCCVLINKYLKTNAKSSRTLQLHRQLFRSLVCQTIYPLVTTYY</sequence>
<dbReference type="InterPro" id="IPR019428">
    <property type="entry name" value="7TM_GPCR_serpentine_rcpt_Str"/>
</dbReference>
<feature type="transmembrane region" description="Helical" evidence="1">
    <location>
        <begin position="143"/>
        <end position="170"/>
    </location>
</feature>
<evidence type="ECO:0000256" key="1">
    <source>
        <dbReference type="SAM" id="Phobius"/>
    </source>
</evidence>
<evidence type="ECO:0008006" key="4">
    <source>
        <dbReference type="Google" id="ProtNLM"/>
    </source>
</evidence>
<proteinExistence type="predicted"/>
<dbReference type="Pfam" id="PF10319">
    <property type="entry name" value="7TM_GPCR_Srj"/>
    <property type="match status" value="1"/>
</dbReference>
<evidence type="ECO:0000313" key="3">
    <source>
        <dbReference type="Proteomes" id="UP001432027"/>
    </source>
</evidence>
<dbReference type="PANTHER" id="PTHR45907:SF16">
    <property type="entry name" value="SERPENTINE RECEPTOR, CLASS J"/>
    <property type="match status" value="1"/>
</dbReference>
<accession>A0AAV5TJZ4</accession>
<keyword evidence="1" id="KW-0812">Transmembrane</keyword>
<gene>
    <name evidence="2" type="ORF">PENTCL1PPCAC_16782</name>
</gene>
<dbReference type="Proteomes" id="UP001432027">
    <property type="component" value="Unassembled WGS sequence"/>
</dbReference>
<organism evidence="2 3">
    <name type="scientific">Pristionchus entomophagus</name>
    <dbReference type="NCBI Taxonomy" id="358040"/>
    <lineage>
        <taxon>Eukaryota</taxon>
        <taxon>Metazoa</taxon>
        <taxon>Ecdysozoa</taxon>
        <taxon>Nematoda</taxon>
        <taxon>Chromadorea</taxon>
        <taxon>Rhabditida</taxon>
        <taxon>Rhabditina</taxon>
        <taxon>Diplogasteromorpha</taxon>
        <taxon>Diplogasteroidea</taxon>
        <taxon>Neodiplogasteridae</taxon>
        <taxon>Pristionchus</taxon>
    </lineage>
</organism>
<dbReference type="SUPFAM" id="SSF81321">
    <property type="entry name" value="Family A G protein-coupled receptor-like"/>
    <property type="match status" value="1"/>
</dbReference>
<reference evidence="2" key="1">
    <citation type="submission" date="2023-10" db="EMBL/GenBank/DDBJ databases">
        <title>Genome assembly of Pristionchus species.</title>
        <authorList>
            <person name="Yoshida K."/>
            <person name="Sommer R.J."/>
        </authorList>
    </citation>
    <scope>NUCLEOTIDE SEQUENCE</scope>
    <source>
        <strain evidence="2">RS0144</strain>
    </source>
</reference>
<feature type="non-terminal residue" evidence="2">
    <location>
        <position position="207"/>
    </location>
</feature>
<evidence type="ECO:0000313" key="2">
    <source>
        <dbReference type="EMBL" id="GMS94607.1"/>
    </source>
</evidence>
<feature type="transmembrane region" description="Helical" evidence="1">
    <location>
        <begin position="58"/>
        <end position="80"/>
    </location>
</feature>
<name>A0AAV5TJZ4_9BILA</name>
<keyword evidence="1" id="KW-1133">Transmembrane helix</keyword>
<dbReference type="EMBL" id="BTSX01000004">
    <property type="protein sequence ID" value="GMS94607.1"/>
    <property type="molecule type" value="Genomic_DNA"/>
</dbReference>
<dbReference type="Pfam" id="PF10326">
    <property type="entry name" value="7TM_GPCR_Str"/>
    <property type="match status" value="1"/>
</dbReference>
<keyword evidence="3" id="KW-1185">Reference proteome</keyword>
<comment type="caution">
    <text evidence="2">The sequence shown here is derived from an EMBL/GenBank/DDBJ whole genome shotgun (WGS) entry which is preliminary data.</text>
</comment>